<keyword evidence="2" id="KW-0546">Nucleotide metabolism</keyword>
<dbReference type="Gene3D" id="2.70.40.10">
    <property type="match status" value="1"/>
</dbReference>
<accession>Q54BK9</accession>
<dbReference type="PANTHER" id="PTHR42680">
    <property type="entry name" value="DCTP DEAMINASE"/>
    <property type="match status" value="1"/>
</dbReference>
<sequence>MSVLSRDEILKSLASGDIKITPGYEEKSIGAASIDLTLSNEFRVFKKRDNSDTIIVSESINYQDFSELSVLKEGERFILEPGHMCLGITEETIELSPKLCGLLEGRSRFARMGLFVHISAGFMNPGIKNRQVLEIFNASSNRLELVPGTKICQFVFMELKGTAVYHGRFENNKL</sequence>
<dbReference type="CDD" id="cd07557">
    <property type="entry name" value="trimeric_dUTPase"/>
    <property type="match status" value="1"/>
</dbReference>
<dbReference type="InterPro" id="IPR033704">
    <property type="entry name" value="dUTPase_trimeric"/>
</dbReference>
<dbReference type="STRING" id="44689.Q54BK9"/>
<dbReference type="PANTHER" id="PTHR42680:SF3">
    <property type="entry name" value="DCTP DEAMINASE"/>
    <property type="match status" value="1"/>
</dbReference>
<dbReference type="Pfam" id="PF22769">
    <property type="entry name" value="DCD"/>
    <property type="match status" value="1"/>
</dbReference>
<dbReference type="VEuPathDB" id="AmoebaDB:DDB_G0293580"/>
<dbReference type="OMA" id="PVESMMW"/>
<dbReference type="InParanoid" id="Q54BK9"/>
<dbReference type="PhylomeDB" id="Q54BK9"/>
<evidence type="ECO:0000313" key="4">
    <source>
        <dbReference type="Proteomes" id="UP000002195"/>
    </source>
</evidence>
<dbReference type="KEGG" id="ddi:DDB_G0293580"/>
<evidence type="ECO:0000256" key="1">
    <source>
        <dbReference type="ARBA" id="ARBA00022801"/>
    </source>
</evidence>
<keyword evidence="4" id="KW-1185">Reference proteome</keyword>
<dbReference type="Proteomes" id="UP000002195">
    <property type="component" value="Unassembled WGS sequence"/>
</dbReference>
<dbReference type="FunCoup" id="Q54BK9">
    <property type="interactions" value="42"/>
</dbReference>
<dbReference type="SUPFAM" id="SSF51283">
    <property type="entry name" value="dUTPase-like"/>
    <property type="match status" value="1"/>
</dbReference>
<dbReference type="PaxDb" id="44689-DDB0230112"/>
<dbReference type="AlphaFoldDB" id="Q54BK9"/>
<dbReference type="GeneID" id="8629306"/>
<gene>
    <name evidence="3" type="ORF">DDB_G0293580</name>
</gene>
<dbReference type="EMBL" id="AAFI02000218">
    <property type="protein sequence ID" value="EAL60602.1"/>
    <property type="molecule type" value="Genomic_DNA"/>
</dbReference>
<dbReference type="dictyBase" id="DDB_G0293580"/>
<dbReference type="InterPro" id="IPR036157">
    <property type="entry name" value="dUTPase-like_sf"/>
</dbReference>
<dbReference type="eggNOG" id="ENOG502S2GI">
    <property type="taxonomic scope" value="Eukaryota"/>
</dbReference>
<proteinExistence type="predicted"/>
<reference evidence="3 4" key="1">
    <citation type="journal article" date="2005" name="Nature">
        <title>The genome of the social amoeba Dictyostelium discoideum.</title>
        <authorList>
            <consortium name="The Dictyostelium discoideum Sequencing Consortium"/>
            <person name="Eichinger L."/>
            <person name="Pachebat J.A."/>
            <person name="Glockner G."/>
            <person name="Rajandream M.A."/>
            <person name="Sucgang R."/>
            <person name="Berriman M."/>
            <person name="Song J."/>
            <person name="Olsen R."/>
            <person name="Szafranski K."/>
            <person name="Xu Q."/>
            <person name="Tunggal B."/>
            <person name="Kummerfeld S."/>
            <person name="Madera M."/>
            <person name="Konfortov B.A."/>
            <person name="Rivero F."/>
            <person name="Bankier A.T."/>
            <person name="Lehmann R."/>
            <person name="Hamlin N."/>
            <person name="Davies R."/>
            <person name="Gaudet P."/>
            <person name="Fey P."/>
            <person name="Pilcher K."/>
            <person name="Chen G."/>
            <person name="Saunders D."/>
            <person name="Sodergren E."/>
            <person name="Davis P."/>
            <person name="Kerhornou A."/>
            <person name="Nie X."/>
            <person name="Hall N."/>
            <person name="Anjard C."/>
            <person name="Hemphill L."/>
            <person name="Bason N."/>
            <person name="Farbrother P."/>
            <person name="Desany B."/>
            <person name="Just E."/>
            <person name="Morio T."/>
            <person name="Rost R."/>
            <person name="Churcher C."/>
            <person name="Cooper J."/>
            <person name="Haydock S."/>
            <person name="van Driessche N."/>
            <person name="Cronin A."/>
            <person name="Goodhead I."/>
            <person name="Muzny D."/>
            <person name="Mourier T."/>
            <person name="Pain A."/>
            <person name="Lu M."/>
            <person name="Harper D."/>
            <person name="Lindsay R."/>
            <person name="Hauser H."/>
            <person name="James K."/>
            <person name="Quiles M."/>
            <person name="Madan Babu M."/>
            <person name="Saito T."/>
            <person name="Buchrieser C."/>
            <person name="Wardroper A."/>
            <person name="Felder M."/>
            <person name="Thangavelu M."/>
            <person name="Johnson D."/>
            <person name="Knights A."/>
            <person name="Loulseged H."/>
            <person name="Mungall K."/>
            <person name="Oliver K."/>
            <person name="Price C."/>
            <person name="Quail M.A."/>
            <person name="Urushihara H."/>
            <person name="Hernandez J."/>
            <person name="Rabbinowitsch E."/>
            <person name="Steffen D."/>
            <person name="Sanders M."/>
            <person name="Ma J."/>
            <person name="Kohara Y."/>
            <person name="Sharp S."/>
            <person name="Simmonds M."/>
            <person name="Spiegler S."/>
            <person name="Tivey A."/>
            <person name="Sugano S."/>
            <person name="White B."/>
            <person name="Walker D."/>
            <person name="Woodward J."/>
            <person name="Winckler T."/>
            <person name="Tanaka Y."/>
            <person name="Shaulsky G."/>
            <person name="Schleicher M."/>
            <person name="Weinstock G."/>
            <person name="Rosenthal A."/>
            <person name="Cox E.C."/>
            <person name="Chisholm R.L."/>
            <person name="Gibbs R."/>
            <person name="Loomis W.F."/>
            <person name="Platzer M."/>
            <person name="Kay R.R."/>
            <person name="Williams J."/>
            <person name="Dear P.H."/>
            <person name="Noegel A.A."/>
            <person name="Barrell B."/>
            <person name="Kuspa A."/>
        </authorList>
    </citation>
    <scope>NUCLEOTIDE SEQUENCE [LARGE SCALE GENOMIC DNA]</scope>
    <source>
        <strain evidence="3 4">AX4</strain>
    </source>
</reference>
<name>Q54BK9_DICDI</name>
<organism evidence="3 4">
    <name type="scientific">Dictyostelium discoideum</name>
    <name type="common">Social amoeba</name>
    <dbReference type="NCBI Taxonomy" id="44689"/>
    <lineage>
        <taxon>Eukaryota</taxon>
        <taxon>Amoebozoa</taxon>
        <taxon>Evosea</taxon>
        <taxon>Eumycetozoa</taxon>
        <taxon>Dictyostelia</taxon>
        <taxon>Dictyosteliales</taxon>
        <taxon>Dictyosteliaceae</taxon>
        <taxon>Dictyostelium</taxon>
    </lineage>
</organism>
<dbReference type="GO" id="GO:0006229">
    <property type="term" value="P:dUTP biosynthetic process"/>
    <property type="evidence" value="ECO:0000318"/>
    <property type="project" value="GO_Central"/>
</dbReference>
<dbReference type="HOGENOM" id="CLU_087476_2_0_1"/>
<dbReference type="GO" id="GO:0015949">
    <property type="term" value="P:nucleobase-containing small molecule interconversion"/>
    <property type="evidence" value="ECO:0000318"/>
    <property type="project" value="GO_Central"/>
</dbReference>
<evidence type="ECO:0000313" key="3">
    <source>
        <dbReference type="EMBL" id="EAL60602.1"/>
    </source>
</evidence>
<dbReference type="InterPro" id="IPR011962">
    <property type="entry name" value="dCTP_deaminase"/>
</dbReference>
<keyword evidence="1" id="KW-0378">Hydrolase</keyword>
<protein>
    <submittedName>
        <fullName evidence="3">dCTP deaminase</fullName>
    </submittedName>
</protein>
<dbReference type="GO" id="GO:0006235">
    <property type="term" value="P:dTTP biosynthetic process"/>
    <property type="evidence" value="ECO:0000318"/>
    <property type="project" value="GO_Central"/>
</dbReference>
<evidence type="ECO:0000256" key="2">
    <source>
        <dbReference type="ARBA" id="ARBA00023080"/>
    </source>
</evidence>
<dbReference type="RefSeq" id="XP_629020.1">
    <property type="nucleotide sequence ID" value="XM_629018.1"/>
</dbReference>
<dbReference type="GO" id="GO:0008829">
    <property type="term" value="F:dCTP deaminase activity"/>
    <property type="evidence" value="ECO:0000318"/>
    <property type="project" value="GO_Central"/>
</dbReference>
<dbReference type="NCBIfam" id="TIGR02274">
    <property type="entry name" value="dCTP_deam"/>
    <property type="match status" value="1"/>
</dbReference>
<dbReference type="SMR" id="Q54BK9"/>
<comment type="caution">
    <text evidence="3">The sequence shown here is derived from an EMBL/GenBank/DDBJ whole genome shotgun (WGS) entry which is preliminary data.</text>
</comment>